<dbReference type="InterPro" id="IPR050653">
    <property type="entry name" value="Prot_Inhib_GrowthFact_Antg"/>
</dbReference>
<dbReference type="Gene3D" id="3.30.60.30">
    <property type="match status" value="3"/>
</dbReference>
<protein>
    <submittedName>
        <fullName evidence="7">Kazal-like domain-containing protein</fullName>
    </submittedName>
</protein>
<dbReference type="WBParaSite" id="MBELARI_LOCUS17103">
    <property type="protein sequence ID" value="MBELARI_LOCUS17103"/>
    <property type="gene ID" value="MBELARI_LOCUS17103"/>
</dbReference>
<feature type="chain" id="PRO_5042150241" evidence="4">
    <location>
        <begin position="20"/>
        <end position="260"/>
    </location>
</feature>
<evidence type="ECO:0000256" key="2">
    <source>
        <dbReference type="ARBA" id="ARBA00022900"/>
    </source>
</evidence>
<keyword evidence="1" id="KW-0646">Protease inhibitor</keyword>
<dbReference type="Proteomes" id="UP000887575">
    <property type="component" value="Unassembled WGS sequence"/>
</dbReference>
<evidence type="ECO:0000256" key="4">
    <source>
        <dbReference type="SAM" id="SignalP"/>
    </source>
</evidence>
<dbReference type="GO" id="GO:0030154">
    <property type="term" value="P:cell differentiation"/>
    <property type="evidence" value="ECO:0007669"/>
    <property type="project" value="TreeGrafter"/>
</dbReference>
<evidence type="ECO:0000313" key="6">
    <source>
        <dbReference type="Proteomes" id="UP000887575"/>
    </source>
</evidence>
<dbReference type="PROSITE" id="PS51465">
    <property type="entry name" value="KAZAL_2"/>
    <property type="match status" value="2"/>
</dbReference>
<name>A0AAF3ESI4_9BILA</name>
<evidence type="ECO:0000259" key="5">
    <source>
        <dbReference type="PROSITE" id="PS51465"/>
    </source>
</evidence>
<evidence type="ECO:0000256" key="1">
    <source>
        <dbReference type="ARBA" id="ARBA00022690"/>
    </source>
</evidence>
<keyword evidence="2" id="KW-0722">Serine protease inhibitor</keyword>
<keyword evidence="6" id="KW-1185">Reference proteome</keyword>
<proteinExistence type="predicted"/>
<dbReference type="CDD" id="cd00104">
    <property type="entry name" value="KAZAL_FS"/>
    <property type="match status" value="1"/>
</dbReference>
<dbReference type="InterPro" id="IPR002350">
    <property type="entry name" value="Kazal_dom"/>
</dbReference>
<dbReference type="SMART" id="SM00280">
    <property type="entry name" value="KAZAL"/>
    <property type="match status" value="4"/>
</dbReference>
<reference evidence="7" key="1">
    <citation type="submission" date="2024-02" db="UniProtKB">
        <authorList>
            <consortium name="WormBaseParasite"/>
        </authorList>
    </citation>
    <scope>IDENTIFICATION</scope>
</reference>
<dbReference type="Pfam" id="PF07648">
    <property type="entry name" value="Kazal_2"/>
    <property type="match status" value="3"/>
</dbReference>
<dbReference type="AlphaFoldDB" id="A0AAF3ESI4"/>
<accession>A0AAF3ESI4</accession>
<dbReference type="InterPro" id="IPR036058">
    <property type="entry name" value="Kazal_dom_sf"/>
</dbReference>
<dbReference type="SUPFAM" id="SSF100895">
    <property type="entry name" value="Kazal-type serine protease inhibitors"/>
    <property type="match status" value="4"/>
</dbReference>
<keyword evidence="4" id="KW-0732">Signal</keyword>
<dbReference type="Pfam" id="PF00050">
    <property type="entry name" value="Kazal_1"/>
    <property type="match status" value="1"/>
</dbReference>
<sequence>MHFQIVLVFIIAWIEEISSSFIQPAFPFNLTFGGDCSCAFAIEPVCALKGNVEYTYINECVLQCAIQLNKKPTQLLYKGTCCRAATCTQFDAPVCDMNGDMYSSTCEFELSQCIAHRLHGTHIGLDTQAPKCQCVRQCGREWEPVCDTNGKTHANLCTFLNYRCFHKMQLKENIEIDYLGTCCDDMCIATHHHSQIFCDSEGSTHRDLCSFYKAQCRLERRTNGERKLKISRIGRCPDGENEKTNALEKLLKSILFSNEL</sequence>
<feature type="domain" description="Kazal-like" evidence="5">
    <location>
        <begin position="126"/>
        <end position="182"/>
    </location>
</feature>
<feature type="signal peptide" evidence="4">
    <location>
        <begin position="1"/>
        <end position="19"/>
    </location>
</feature>
<feature type="domain" description="Kazal-like" evidence="5">
    <location>
        <begin position="30"/>
        <end position="81"/>
    </location>
</feature>
<dbReference type="PANTHER" id="PTHR10913">
    <property type="entry name" value="FOLLISTATIN-RELATED"/>
    <property type="match status" value="1"/>
</dbReference>
<keyword evidence="3" id="KW-1015">Disulfide bond</keyword>
<dbReference type="GO" id="GO:0005576">
    <property type="term" value="C:extracellular region"/>
    <property type="evidence" value="ECO:0007669"/>
    <property type="project" value="TreeGrafter"/>
</dbReference>
<evidence type="ECO:0000256" key="3">
    <source>
        <dbReference type="ARBA" id="ARBA00023157"/>
    </source>
</evidence>
<organism evidence="6 7">
    <name type="scientific">Mesorhabditis belari</name>
    <dbReference type="NCBI Taxonomy" id="2138241"/>
    <lineage>
        <taxon>Eukaryota</taxon>
        <taxon>Metazoa</taxon>
        <taxon>Ecdysozoa</taxon>
        <taxon>Nematoda</taxon>
        <taxon>Chromadorea</taxon>
        <taxon>Rhabditida</taxon>
        <taxon>Rhabditina</taxon>
        <taxon>Rhabditomorpha</taxon>
        <taxon>Rhabditoidea</taxon>
        <taxon>Rhabditidae</taxon>
        <taxon>Mesorhabditinae</taxon>
        <taxon>Mesorhabditis</taxon>
    </lineage>
</organism>
<evidence type="ECO:0000313" key="7">
    <source>
        <dbReference type="WBParaSite" id="MBELARI_LOCUS17103"/>
    </source>
</evidence>
<dbReference type="PANTHER" id="PTHR10913:SF45">
    <property type="entry name" value="FOLLISTATIN, ISOFORM A-RELATED"/>
    <property type="match status" value="1"/>
</dbReference>